<dbReference type="Proteomes" id="UP001059663">
    <property type="component" value="Chromosome"/>
</dbReference>
<evidence type="ECO:0000313" key="1">
    <source>
        <dbReference type="EMBL" id="UUZ46207.1"/>
    </source>
</evidence>
<reference evidence="1" key="1">
    <citation type="submission" date="2021-11" db="EMBL/GenBank/DDBJ databases">
        <title>Study of the species diversity of bacterial strains isolated from a unique natural object - Shulgan-Tash cave (Bashkiria).</title>
        <authorList>
            <person name="Sazanova A.L."/>
            <person name="Chirak E.R."/>
            <person name="Safronova V.I."/>
        </authorList>
    </citation>
    <scope>NUCLEOTIDE SEQUENCE</scope>
    <source>
        <strain evidence="1">P1</strain>
    </source>
</reference>
<proteinExistence type="predicted"/>
<evidence type="ECO:0000313" key="2">
    <source>
        <dbReference type="Proteomes" id="UP001059663"/>
    </source>
</evidence>
<organism evidence="1 2">
    <name type="scientific">Janibacter limosus</name>
    <dbReference type="NCBI Taxonomy" id="53458"/>
    <lineage>
        <taxon>Bacteria</taxon>
        <taxon>Bacillati</taxon>
        <taxon>Actinomycetota</taxon>
        <taxon>Actinomycetes</taxon>
        <taxon>Micrococcales</taxon>
        <taxon>Intrasporangiaceae</taxon>
        <taxon>Janibacter</taxon>
    </lineage>
</organism>
<dbReference type="EMBL" id="CP087977">
    <property type="protein sequence ID" value="UUZ46207.1"/>
    <property type="molecule type" value="Genomic_DNA"/>
</dbReference>
<accession>A0AC61U868</accession>
<sequence length="125" mass="13010">MCAGCSGGQSGRSCRSSTCAPSTSATARRGRSRCSRTTRGFLFEGDDHTAALSELDLSAATEVVKTRDDAFVGTDPDSVLTDPGVEAVVIIGVSTHTCVLLTAAHAFALDREVVLVRDAIASHRP</sequence>
<gene>
    <name evidence="1" type="ORF">LP422_10690</name>
</gene>
<protein>
    <submittedName>
        <fullName evidence="1">Isochorismatase family protein</fullName>
    </submittedName>
</protein>
<name>A0AC61U868_9MICO</name>